<reference evidence="1 2" key="1">
    <citation type="submission" date="2020-06" db="EMBL/GenBank/DDBJ databases">
        <title>Genome sequence of 2 isolates from Red Sea Mangroves.</title>
        <authorList>
            <person name="Sefrji F."/>
            <person name="Michoud G."/>
            <person name="Merlino G."/>
            <person name="Daffonchio D."/>
        </authorList>
    </citation>
    <scope>NUCLEOTIDE SEQUENCE [LARGE SCALE GENOMIC DNA]</scope>
    <source>
        <strain evidence="1 2">R1DC25</strain>
    </source>
</reference>
<accession>A0A7S8C1F9</accession>
<organism evidence="1 2">
    <name type="scientific">Kaustia mangrovi</name>
    <dbReference type="NCBI Taxonomy" id="2593653"/>
    <lineage>
        <taxon>Bacteria</taxon>
        <taxon>Pseudomonadati</taxon>
        <taxon>Pseudomonadota</taxon>
        <taxon>Alphaproteobacteria</taxon>
        <taxon>Hyphomicrobiales</taxon>
        <taxon>Parvibaculaceae</taxon>
        <taxon>Kaustia</taxon>
    </lineage>
</organism>
<dbReference type="Gene3D" id="3.40.50.1000">
    <property type="entry name" value="HAD superfamily/HAD-like"/>
    <property type="match status" value="1"/>
</dbReference>
<dbReference type="InterPro" id="IPR036412">
    <property type="entry name" value="HAD-like_sf"/>
</dbReference>
<dbReference type="EMBL" id="CP058214">
    <property type="protein sequence ID" value="QPC41618.1"/>
    <property type="molecule type" value="Genomic_DNA"/>
</dbReference>
<evidence type="ECO:0000313" key="1">
    <source>
        <dbReference type="EMBL" id="QPC41618.1"/>
    </source>
</evidence>
<gene>
    <name evidence="1" type="ORF">HW532_02085</name>
</gene>
<evidence type="ECO:0000313" key="2">
    <source>
        <dbReference type="Proteomes" id="UP000593594"/>
    </source>
</evidence>
<evidence type="ECO:0008006" key="3">
    <source>
        <dbReference type="Google" id="ProtNLM"/>
    </source>
</evidence>
<dbReference type="AlphaFoldDB" id="A0A7S8C1F9"/>
<dbReference type="Proteomes" id="UP000593594">
    <property type="component" value="Chromosome"/>
</dbReference>
<sequence>MVSDITRMQIERLSLDGTRPLIICDVDEVVVHFLRALEAFLAGRQCWLDPASFALNGNVRRRETNEPVSTDELGDLLHAFFAAETANFEAIEGAADGLGALSAHADIVMLTNLPETYYDDRRQNLERHGMAYPVVVNSGPKGPAVDLLVGTRSAPVIFLDDSPSNIESVRETVPHTHIVHFMQDERFARHINDFGDIFLATDNWAETTDRLGELLVRMD</sequence>
<dbReference type="InterPro" id="IPR023214">
    <property type="entry name" value="HAD_sf"/>
</dbReference>
<dbReference type="KEGG" id="kmn:HW532_02085"/>
<name>A0A7S8C1F9_9HYPH</name>
<dbReference type="RefSeq" id="WP_213162838.1">
    <property type="nucleotide sequence ID" value="NZ_CP058214.1"/>
</dbReference>
<dbReference type="SUPFAM" id="SSF56784">
    <property type="entry name" value="HAD-like"/>
    <property type="match status" value="1"/>
</dbReference>
<proteinExistence type="predicted"/>
<protein>
    <recommendedName>
        <fullName evidence="3">HAD family hydrolase</fullName>
    </recommendedName>
</protein>
<keyword evidence="2" id="KW-1185">Reference proteome</keyword>